<evidence type="ECO:0000313" key="2">
    <source>
        <dbReference type="Proteomes" id="UP000007502"/>
    </source>
</evidence>
<dbReference type="GeneID" id="10228555"/>
<sequence>MATNLPWVENWEKSYRLTIGTREVSKLNFDASDLNIVPESIRRPIKESDYTKVPSNAVVMSNLMSDGNDRRGFHFSLDTTQQLAPDSASKEVSTLTLYNVNEELEKILDLEGCLVIVELGYSQQVLPAYSGVIEDVEVTDNGADRTFSIRMTSGGDDFKNTGATLYYDETVSEADIIKDMATRFPSTALGTYGLDDLTGRYKSGGRGFTGKLVTNFDNIMARNNLSYVHMNGKLVITPYRLLGANFDTFMRTNYNIPLESIKSINIAKSKDRKRSDPITEIDLSCMYVPVEVGQFVTIPDSKYTDKYVGTYQVTGRRIVASSLPSSGWDSVLRCKKV</sequence>
<gene>
    <name evidence="1" type="primary">ORF76</name>
</gene>
<keyword evidence="2" id="KW-1185">Reference proteome</keyword>
<evidence type="ECO:0000313" key="1">
    <source>
        <dbReference type="EMBL" id="ADX87892.1"/>
    </source>
</evidence>
<protein>
    <submittedName>
        <fullName evidence="1">Uncharacterized protein ORF76</fullName>
    </submittedName>
</protein>
<dbReference type="RefSeq" id="YP_004251017.1">
    <property type="nucleotide sequence ID" value="NC_015157.1"/>
</dbReference>
<reference evidence="1 2" key="1">
    <citation type="journal article" date="2011" name="MBio">
        <title>Evidence of a dominant lineage of Vibrio cholerae-specific lytic bacteriophages shed by cholera patients over a 10-year period in Dhaka, Bangladesh.</title>
        <authorList>
            <person name="Seed K.D."/>
            <person name="Bodi K.L."/>
            <person name="Kropinski A.M."/>
            <person name="Ackermann H.W."/>
            <person name="Calderwood S.B."/>
            <person name="Qadri F."/>
            <person name="Camilli A."/>
        </authorList>
    </citation>
    <scope>NUCLEOTIDE SEQUENCE [LARGE SCALE GENOMIC DNA]</scope>
</reference>
<name>F1D198_9CAUD</name>
<dbReference type="OrthoDB" id="14812at10239"/>
<organism evidence="1 2">
    <name type="scientific">Vibrio phage ICP1</name>
    <dbReference type="NCBI Taxonomy" id="979525"/>
    <lineage>
        <taxon>Viruses</taxon>
        <taxon>Duplodnaviria</taxon>
        <taxon>Heunggongvirae</taxon>
        <taxon>Uroviricota</taxon>
        <taxon>Caudoviricetes</taxon>
        <taxon>Mohonavirus</taxon>
        <taxon>Mohonavirus ICP1</taxon>
    </lineage>
</organism>
<accession>F1D198</accession>
<dbReference type="Proteomes" id="UP000007502">
    <property type="component" value="Segment"/>
</dbReference>
<proteinExistence type="predicted"/>
<dbReference type="KEGG" id="vg:10228555"/>
<dbReference type="EMBL" id="HQ641347">
    <property type="protein sequence ID" value="ADX87892.1"/>
    <property type="molecule type" value="Genomic_DNA"/>
</dbReference>